<dbReference type="EMBL" id="CP048222">
    <property type="protein sequence ID" value="QHT70241.1"/>
    <property type="molecule type" value="Genomic_DNA"/>
</dbReference>
<dbReference type="Proteomes" id="UP000480178">
    <property type="component" value="Chromosome"/>
</dbReference>
<evidence type="ECO:0000256" key="1">
    <source>
        <dbReference type="SAM" id="SignalP"/>
    </source>
</evidence>
<proteinExistence type="predicted"/>
<sequence>MKTTSIIKSLIPTLLAGMLSFQNGMAMPAASGENPIEITSTGKVKAISYFKDNSLKMMLHVENLGHEKMMVQILNGRKGIVYHQYLGNQEVFIARYSLQDLPDGDYTIEVKSATYSYSKTFSIQTSISREVKLQKQDIHIEKQEAI</sequence>
<feature type="signal peptide" evidence="1">
    <location>
        <begin position="1"/>
        <end position="26"/>
    </location>
</feature>
<reference evidence="2 3" key="1">
    <citation type="submission" date="2020-01" db="EMBL/GenBank/DDBJ databases">
        <authorList>
            <person name="Kim M.K."/>
        </authorList>
    </citation>
    <scope>NUCLEOTIDE SEQUENCE [LARGE SCALE GENOMIC DNA]</scope>
    <source>
        <strain evidence="2 3">172606-1</strain>
    </source>
</reference>
<dbReference type="AlphaFoldDB" id="A0A6C0GQA7"/>
<name>A0A6C0GQA7_9BACT</name>
<evidence type="ECO:0000313" key="3">
    <source>
        <dbReference type="Proteomes" id="UP000480178"/>
    </source>
</evidence>
<gene>
    <name evidence="2" type="ORF">GXP67_28130</name>
</gene>
<feature type="chain" id="PRO_5025363208" evidence="1">
    <location>
        <begin position="27"/>
        <end position="146"/>
    </location>
</feature>
<dbReference type="RefSeq" id="WP_162446222.1">
    <property type="nucleotide sequence ID" value="NZ_CP048222.1"/>
</dbReference>
<keyword evidence="3" id="KW-1185">Reference proteome</keyword>
<keyword evidence="1" id="KW-0732">Signal</keyword>
<dbReference type="KEGG" id="rhoz:GXP67_28130"/>
<protein>
    <submittedName>
        <fullName evidence="2">Uncharacterized protein</fullName>
    </submittedName>
</protein>
<accession>A0A6C0GQA7</accession>
<evidence type="ECO:0000313" key="2">
    <source>
        <dbReference type="EMBL" id="QHT70241.1"/>
    </source>
</evidence>
<organism evidence="2 3">
    <name type="scientific">Rhodocytophaga rosea</name>
    <dbReference type="NCBI Taxonomy" id="2704465"/>
    <lineage>
        <taxon>Bacteria</taxon>
        <taxon>Pseudomonadati</taxon>
        <taxon>Bacteroidota</taxon>
        <taxon>Cytophagia</taxon>
        <taxon>Cytophagales</taxon>
        <taxon>Rhodocytophagaceae</taxon>
        <taxon>Rhodocytophaga</taxon>
    </lineage>
</organism>